<feature type="transmembrane region" description="Helical" evidence="2">
    <location>
        <begin position="6"/>
        <end position="24"/>
    </location>
</feature>
<gene>
    <name evidence="4" type="ordered locus">AM1_1443</name>
</gene>
<evidence type="ECO:0000256" key="2">
    <source>
        <dbReference type="SAM" id="Phobius"/>
    </source>
</evidence>
<feature type="domain" description="Serine aminopeptidase S33" evidence="3">
    <location>
        <begin position="56"/>
        <end position="158"/>
    </location>
</feature>
<dbReference type="InterPro" id="IPR050261">
    <property type="entry name" value="FrsA_esterase"/>
</dbReference>
<dbReference type="HOGENOM" id="CLU_042393_0_0_3"/>
<feature type="transmembrane region" description="Helical" evidence="2">
    <location>
        <begin position="390"/>
        <end position="412"/>
    </location>
</feature>
<dbReference type="eggNOG" id="COG1073">
    <property type="taxonomic scope" value="Bacteria"/>
</dbReference>
<dbReference type="InterPro" id="IPR029058">
    <property type="entry name" value="AB_hydrolase_fold"/>
</dbReference>
<dbReference type="GO" id="GO:0052689">
    <property type="term" value="F:carboxylic ester hydrolase activity"/>
    <property type="evidence" value="ECO:0007669"/>
    <property type="project" value="UniProtKB-ARBA"/>
</dbReference>
<evidence type="ECO:0000313" key="4">
    <source>
        <dbReference type="EMBL" id="ABW26471.1"/>
    </source>
</evidence>
<evidence type="ECO:0000313" key="5">
    <source>
        <dbReference type="Proteomes" id="UP000000268"/>
    </source>
</evidence>
<feature type="transmembrane region" description="Helical" evidence="2">
    <location>
        <begin position="418"/>
        <end position="437"/>
    </location>
</feature>
<dbReference type="PANTHER" id="PTHR22946">
    <property type="entry name" value="DIENELACTONE HYDROLASE DOMAIN-CONTAINING PROTEIN-RELATED"/>
    <property type="match status" value="1"/>
</dbReference>
<protein>
    <recommendedName>
        <fullName evidence="3">Serine aminopeptidase S33 domain-containing protein</fullName>
    </recommendedName>
</protein>
<dbReference type="SUPFAM" id="SSF53474">
    <property type="entry name" value="alpha/beta-Hydrolases"/>
    <property type="match status" value="1"/>
</dbReference>
<proteinExistence type="predicted"/>
<evidence type="ECO:0000259" key="3">
    <source>
        <dbReference type="Pfam" id="PF12146"/>
    </source>
</evidence>
<feature type="transmembrane region" description="Helical" evidence="2">
    <location>
        <begin position="248"/>
        <end position="274"/>
    </location>
</feature>
<dbReference type="PANTHER" id="PTHR22946:SF9">
    <property type="entry name" value="POLYKETIDE TRANSFERASE AF380"/>
    <property type="match status" value="1"/>
</dbReference>
<feature type="transmembrane region" description="Helical" evidence="2">
    <location>
        <begin position="356"/>
        <end position="378"/>
    </location>
</feature>
<reference evidence="4 5" key="1">
    <citation type="journal article" date="2008" name="Proc. Natl. Acad. Sci. U.S.A.">
        <title>Niche adaptation and genome expansion in the chlorophyll d-producing cyanobacterium Acaryochloris marina.</title>
        <authorList>
            <person name="Swingley W.D."/>
            <person name="Chen M."/>
            <person name="Cheung P.C."/>
            <person name="Conrad A.L."/>
            <person name="Dejesa L.C."/>
            <person name="Hao J."/>
            <person name="Honchak B.M."/>
            <person name="Karbach L.E."/>
            <person name="Kurdoglu A."/>
            <person name="Lahiri S."/>
            <person name="Mastrian S.D."/>
            <person name="Miyashita H."/>
            <person name="Page L."/>
            <person name="Ramakrishna P."/>
            <person name="Satoh S."/>
            <person name="Sattley W.M."/>
            <person name="Shimada Y."/>
            <person name="Taylor H.L."/>
            <person name="Tomo T."/>
            <person name="Tsuchiya T."/>
            <person name="Wang Z.T."/>
            <person name="Raymond J."/>
            <person name="Mimuro M."/>
            <person name="Blankenship R.E."/>
            <person name="Touchman J.W."/>
        </authorList>
    </citation>
    <scope>NUCLEOTIDE SEQUENCE [LARGE SCALE GENOMIC DNA]</scope>
    <source>
        <strain evidence="5">MBIC 11017</strain>
    </source>
</reference>
<evidence type="ECO:0000256" key="1">
    <source>
        <dbReference type="ARBA" id="ARBA00022801"/>
    </source>
</evidence>
<feature type="transmembrane region" description="Helical" evidence="2">
    <location>
        <begin position="444"/>
        <end position="466"/>
    </location>
</feature>
<dbReference type="KEGG" id="amr:AM1_1443"/>
<dbReference type="Proteomes" id="UP000000268">
    <property type="component" value="Chromosome"/>
</dbReference>
<name>B0C7T0_ACAM1</name>
<organism evidence="4 5">
    <name type="scientific">Acaryochloris marina (strain MBIC 11017)</name>
    <dbReference type="NCBI Taxonomy" id="329726"/>
    <lineage>
        <taxon>Bacteria</taxon>
        <taxon>Bacillati</taxon>
        <taxon>Cyanobacteriota</taxon>
        <taxon>Cyanophyceae</taxon>
        <taxon>Acaryochloridales</taxon>
        <taxon>Acaryochloridaceae</taxon>
        <taxon>Acaryochloris</taxon>
    </lineage>
</organism>
<keyword evidence="2" id="KW-0812">Transmembrane</keyword>
<sequence length="492" mass="53703">MNRQRFLVLVTAIILIVISWFGVFKARSGLVVRSLTANDIPMIFIAPKNSDPVPGVLIAHGFAGSKQLMLGYGYTFAQAGYGSLLWDFSGHGANPAPLNMETLQPDLEVAYQALTEQPEVDPERLAILGHSMGSSAVMTASIEQRDRFDATIAVSPTRAEVTADKPANLQLQVGSGEGQFVESARNLLKTAGGKNQNLAEGRGRKLIVVPKVEHITILFSDISHQSALQWLNQTFNQFKTSSYMDRRIGWYGLHLIGGLMALAAIVPCFAAPAIQQAFLKLKPWQNWGGLLAAPLAATAGVSLISRGVELENLGGLKVGGALGIWFCLGGLIWLGVQGLWPIKKRWYGQFSPARTVSMGLLVFVLLWFAFGAMAQVVWVQWWLIPARLQLWPLLSLACLPWFLASGIAQQEIGIGKRILWWLGQTVVLIAGLVWTISLIPQLGFIFLLLPIFPIFFGILSFVAVYVKNAWSYGIGSALFFGWSLAAAFPLVA</sequence>
<dbReference type="Pfam" id="PF12146">
    <property type="entry name" value="Hydrolase_4"/>
    <property type="match status" value="1"/>
</dbReference>
<dbReference type="STRING" id="329726.AM1_1443"/>
<dbReference type="AlphaFoldDB" id="B0C7T0"/>
<dbReference type="InterPro" id="IPR022742">
    <property type="entry name" value="Hydrolase_4"/>
</dbReference>
<feature type="transmembrane region" description="Helical" evidence="2">
    <location>
        <begin position="316"/>
        <end position="336"/>
    </location>
</feature>
<dbReference type="Gene3D" id="3.40.50.1820">
    <property type="entry name" value="alpha/beta hydrolase"/>
    <property type="match status" value="1"/>
</dbReference>
<accession>B0C7T0</accession>
<dbReference type="EMBL" id="CP000828">
    <property type="protein sequence ID" value="ABW26471.1"/>
    <property type="molecule type" value="Genomic_DNA"/>
</dbReference>
<keyword evidence="1" id="KW-0378">Hydrolase</keyword>
<keyword evidence="2" id="KW-0472">Membrane</keyword>
<keyword evidence="2" id="KW-1133">Transmembrane helix</keyword>
<dbReference type="RefSeq" id="WP_012162002.1">
    <property type="nucleotide sequence ID" value="NC_009925.1"/>
</dbReference>
<keyword evidence="5" id="KW-1185">Reference proteome</keyword>
<feature type="transmembrane region" description="Helical" evidence="2">
    <location>
        <begin position="472"/>
        <end position="491"/>
    </location>
</feature>
<feature type="transmembrane region" description="Helical" evidence="2">
    <location>
        <begin position="286"/>
        <end position="304"/>
    </location>
</feature>
<dbReference type="OrthoDB" id="504769at2"/>